<accession>A0A0D0DF25</accession>
<feature type="transmembrane region" description="Helical" evidence="1">
    <location>
        <begin position="12"/>
        <end position="34"/>
    </location>
</feature>
<dbReference type="AlphaFoldDB" id="A0A0D0DF25"/>
<evidence type="ECO:0000313" key="2">
    <source>
        <dbReference type="EMBL" id="KIK76240.1"/>
    </source>
</evidence>
<dbReference type="Proteomes" id="UP000054538">
    <property type="component" value="Unassembled WGS sequence"/>
</dbReference>
<keyword evidence="1" id="KW-1133">Transmembrane helix</keyword>
<protein>
    <submittedName>
        <fullName evidence="2">Uncharacterized protein</fullName>
    </submittedName>
</protein>
<evidence type="ECO:0000256" key="1">
    <source>
        <dbReference type="SAM" id="Phobius"/>
    </source>
</evidence>
<dbReference type="EMBL" id="KN827598">
    <property type="protein sequence ID" value="KIK76240.1"/>
    <property type="molecule type" value="Genomic_DNA"/>
</dbReference>
<name>A0A0D0DF25_9AGAM</name>
<keyword evidence="1" id="KW-0472">Membrane</keyword>
<dbReference type="InParanoid" id="A0A0D0DF25"/>
<keyword evidence="3" id="KW-1185">Reference proteome</keyword>
<reference evidence="2 3" key="1">
    <citation type="submission" date="2014-04" db="EMBL/GenBank/DDBJ databases">
        <authorList>
            <consortium name="DOE Joint Genome Institute"/>
            <person name="Kuo A."/>
            <person name="Kohler A."/>
            <person name="Jargeat P."/>
            <person name="Nagy L.G."/>
            <person name="Floudas D."/>
            <person name="Copeland A."/>
            <person name="Barry K.W."/>
            <person name="Cichocki N."/>
            <person name="Veneault-Fourrey C."/>
            <person name="LaButti K."/>
            <person name="Lindquist E.A."/>
            <person name="Lipzen A."/>
            <person name="Lundell T."/>
            <person name="Morin E."/>
            <person name="Murat C."/>
            <person name="Sun H."/>
            <person name="Tunlid A."/>
            <person name="Henrissat B."/>
            <person name="Grigoriev I.V."/>
            <person name="Hibbett D.S."/>
            <person name="Martin F."/>
            <person name="Nordberg H.P."/>
            <person name="Cantor M.N."/>
            <person name="Hua S.X."/>
        </authorList>
    </citation>
    <scope>NUCLEOTIDE SEQUENCE [LARGE SCALE GENOMIC DNA]</scope>
    <source>
        <strain evidence="2 3">Ve08.2h10</strain>
    </source>
</reference>
<reference evidence="3" key="2">
    <citation type="submission" date="2015-01" db="EMBL/GenBank/DDBJ databases">
        <title>Evolutionary Origins and Diversification of the Mycorrhizal Mutualists.</title>
        <authorList>
            <consortium name="DOE Joint Genome Institute"/>
            <consortium name="Mycorrhizal Genomics Consortium"/>
            <person name="Kohler A."/>
            <person name="Kuo A."/>
            <person name="Nagy L.G."/>
            <person name="Floudas D."/>
            <person name="Copeland A."/>
            <person name="Barry K.W."/>
            <person name="Cichocki N."/>
            <person name="Veneault-Fourrey C."/>
            <person name="LaButti K."/>
            <person name="Lindquist E.A."/>
            <person name="Lipzen A."/>
            <person name="Lundell T."/>
            <person name="Morin E."/>
            <person name="Murat C."/>
            <person name="Riley R."/>
            <person name="Ohm R."/>
            <person name="Sun H."/>
            <person name="Tunlid A."/>
            <person name="Henrissat B."/>
            <person name="Grigoriev I.V."/>
            <person name="Hibbett D.S."/>
            <person name="Martin F."/>
        </authorList>
    </citation>
    <scope>NUCLEOTIDE SEQUENCE [LARGE SCALE GENOMIC DNA]</scope>
    <source>
        <strain evidence="3">Ve08.2h10</strain>
    </source>
</reference>
<gene>
    <name evidence="2" type="ORF">PAXRUDRAFT_18354</name>
</gene>
<keyword evidence="1" id="KW-0812">Transmembrane</keyword>
<evidence type="ECO:0000313" key="3">
    <source>
        <dbReference type="Proteomes" id="UP000054538"/>
    </source>
</evidence>
<dbReference type="HOGENOM" id="CLU_2923314_0_0_1"/>
<organism evidence="2 3">
    <name type="scientific">Paxillus rubicundulus Ve08.2h10</name>
    <dbReference type="NCBI Taxonomy" id="930991"/>
    <lineage>
        <taxon>Eukaryota</taxon>
        <taxon>Fungi</taxon>
        <taxon>Dikarya</taxon>
        <taxon>Basidiomycota</taxon>
        <taxon>Agaricomycotina</taxon>
        <taxon>Agaricomycetes</taxon>
        <taxon>Agaricomycetidae</taxon>
        <taxon>Boletales</taxon>
        <taxon>Paxilineae</taxon>
        <taxon>Paxillaceae</taxon>
        <taxon>Paxillus</taxon>
    </lineage>
</organism>
<proteinExistence type="predicted"/>
<sequence>MGMEMEAFLQEPVVILAQKVLLVLVLLFIIYFLAEQAVGKFTQIVLVRQVVHQDRGSVLEE</sequence>